<keyword evidence="1" id="KW-0732">Signal</keyword>
<keyword evidence="3" id="KW-1185">Reference proteome</keyword>
<gene>
    <name evidence="2" type="ORF">C3Y98_12465</name>
</gene>
<evidence type="ECO:0000313" key="2">
    <source>
        <dbReference type="EMBL" id="TFW69640.1"/>
    </source>
</evidence>
<organism evidence="2 3">
    <name type="scientific">Methylotenera oryzisoli</name>
    <dbReference type="NCBI Taxonomy" id="2080758"/>
    <lineage>
        <taxon>Bacteria</taxon>
        <taxon>Pseudomonadati</taxon>
        <taxon>Pseudomonadota</taxon>
        <taxon>Betaproteobacteria</taxon>
        <taxon>Nitrosomonadales</taxon>
        <taxon>Methylophilaceae</taxon>
        <taxon>Methylotenera</taxon>
    </lineage>
</organism>
<evidence type="ECO:0000256" key="1">
    <source>
        <dbReference type="SAM" id="SignalP"/>
    </source>
</evidence>
<dbReference type="EMBL" id="PQVH01000016">
    <property type="protein sequence ID" value="TFW69640.1"/>
    <property type="molecule type" value="Genomic_DNA"/>
</dbReference>
<reference evidence="2 3" key="1">
    <citation type="submission" date="2018-02" db="EMBL/GenBank/DDBJ databases">
        <title>A novel lanthanide dependent methylotroph, Methylotenera sp. La3113.</title>
        <authorList>
            <person name="Lv H."/>
            <person name="Tani A."/>
        </authorList>
    </citation>
    <scope>NUCLEOTIDE SEQUENCE [LARGE SCALE GENOMIC DNA]</scope>
    <source>
        <strain evidence="2 3">La3113</strain>
    </source>
</reference>
<evidence type="ECO:0000313" key="3">
    <source>
        <dbReference type="Proteomes" id="UP000297706"/>
    </source>
</evidence>
<feature type="chain" id="PRO_5021277973" description="C4-dicarboxylate ABC transporter" evidence="1">
    <location>
        <begin position="23"/>
        <end position="607"/>
    </location>
</feature>
<dbReference type="OrthoDB" id="6191549at2"/>
<dbReference type="Proteomes" id="UP000297706">
    <property type="component" value="Unassembled WGS sequence"/>
</dbReference>
<comment type="caution">
    <text evidence="2">The sequence shown here is derived from an EMBL/GenBank/DDBJ whole genome shotgun (WGS) entry which is preliminary data.</text>
</comment>
<accession>A0A4Y9VMQ2</accession>
<sequence>MIALSRIVSVCCLICYSIAAHAVSEVSISVERLEHAMGTAKDIALKVQLTQPKPSVTLHAALKPAEADVQHKPNAWTQLDLSCNLPQRRSVDAVRCDNGRLKSARLDLPFNLDINHLFQRNQLDVDAALYLKGGSFSDEAGLHAAEKLSGVMAIALKREAQGWRWRTSLDWQTGEVFWQPFYIESGGHALQAAGTLRDDVLEVNQAHFKINRVGELDADGAVRLSDFKLLDFNAKLPKLDLGAAYPLLFKPLLGNTAFNNATIDGTAALQLKVKNTELQSFNLQLNDVDVVDINNKFAFYQLNANIPWSYEASNPVRLSYARGSLLNLPLGQTEINAEVNRYAITAPNIRLPVLDGALSLSNLSATRLHNEWFWHLSAKLEPISMEGFSTQLKLPRMLGKASAQIPLVTYSGGILTTDGSVVLNVFNGTATVTQLTMRTPLGIAPKLNADIALRNLELGELTRTFSFGAIEGKLDGDIKGLELQNWKPVTFDARIQSSPGKYPKKISQRAVENISALGGGGAAAAVQRSFLRFFEQFNYGKMGLSCRLRNDICEMGGVESTAHGYIIVKGSGIPAITVMGYNQTVGWSELLARIERVIDGNTKAVVR</sequence>
<dbReference type="AlphaFoldDB" id="A0A4Y9VMQ2"/>
<evidence type="ECO:0008006" key="4">
    <source>
        <dbReference type="Google" id="ProtNLM"/>
    </source>
</evidence>
<feature type="signal peptide" evidence="1">
    <location>
        <begin position="1"/>
        <end position="22"/>
    </location>
</feature>
<protein>
    <recommendedName>
        <fullName evidence="4">C4-dicarboxylate ABC transporter</fullName>
    </recommendedName>
</protein>
<proteinExistence type="predicted"/>
<name>A0A4Y9VMQ2_9PROT</name>